<sequence>MAVIKIRLIEIDCPGIALAQMVRKRPERAGRVLSADVYLKPDPFHQRDLLSNRQGNVDEDDLQNIYCPAGNASA</sequence>
<name>A0A1M7Y4T3_9BACT</name>
<dbReference type="EMBL" id="FRFE01000007">
    <property type="protein sequence ID" value="SHO47376.1"/>
    <property type="molecule type" value="Genomic_DNA"/>
</dbReference>
<dbReference type="Proteomes" id="UP000184603">
    <property type="component" value="Unassembled WGS sequence"/>
</dbReference>
<evidence type="ECO:0000313" key="2">
    <source>
        <dbReference type="Proteomes" id="UP000184603"/>
    </source>
</evidence>
<organism evidence="1 2">
    <name type="scientific">Desulfopila aestuarii DSM 18488</name>
    <dbReference type="NCBI Taxonomy" id="1121416"/>
    <lineage>
        <taxon>Bacteria</taxon>
        <taxon>Pseudomonadati</taxon>
        <taxon>Thermodesulfobacteriota</taxon>
        <taxon>Desulfobulbia</taxon>
        <taxon>Desulfobulbales</taxon>
        <taxon>Desulfocapsaceae</taxon>
        <taxon>Desulfopila</taxon>
    </lineage>
</organism>
<proteinExistence type="predicted"/>
<dbReference type="RefSeq" id="WP_159441266.1">
    <property type="nucleotide sequence ID" value="NZ_FRFE01000007.1"/>
</dbReference>
<evidence type="ECO:0000313" key="1">
    <source>
        <dbReference type="EMBL" id="SHO47376.1"/>
    </source>
</evidence>
<gene>
    <name evidence="1" type="ORF">SAMN02745220_01848</name>
</gene>
<keyword evidence="2" id="KW-1185">Reference proteome</keyword>
<accession>A0A1M7Y4T3</accession>
<protein>
    <submittedName>
        <fullName evidence="1">Uncharacterized protein</fullName>
    </submittedName>
</protein>
<dbReference type="AlphaFoldDB" id="A0A1M7Y4T3"/>
<dbReference type="STRING" id="1121416.SAMN02745220_01848"/>
<reference evidence="1 2" key="1">
    <citation type="submission" date="2016-12" db="EMBL/GenBank/DDBJ databases">
        <authorList>
            <person name="Song W.-J."/>
            <person name="Kurnit D.M."/>
        </authorList>
    </citation>
    <scope>NUCLEOTIDE SEQUENCE [LARGE SCALE GENOMIC DNA]</scope>
    <source>
        <strain evidence="1 2">DSM 18488</strain>
    </source>
</reference>